<dbReference type="EMBL" id="AWVF01000236">
    <property type="protein sequence ID" value="ERJ94733.1"/>
    <property type="molecule type" value="Genomic_DNA"/>
</dbReference>
<reference evidence="1 2" key="1">
    <citation type="submission" date="2013-07" db="EMBL/GenBank/DDBJ databases">
        <authorList>
            <person name="Weinstock G."/>
            <person name="Sodergren E."/>
            <person name="Wylie T."/>
            <person name="Fulton L."/>
            <person name="Fulton R."/>
            <person name="Fronick C."/>
            <person name="O'Laughlin M."/>
            <person name="Godfrey J."/>
            <person name="Miner T."/>
            <person name="Herter B."/>
            <person name="Appelbaum E."/>
            <person name="Cordes M."/>
            <person name="Lek S."/>
            <person name="Wollam A."/>
            <person name="Pepin K.H."/>
            <person name="Palsikar V.B."/>
            <person name="Mitreva M."/>
            <person name="Wilson R.K."/>
        </authorList>
    </citation>
    <scope>NUCLEOTIDE SEQUENCE [LARGE SCALE GENOMIC DNA]</scope>
    <source>
        <strain evidence="1 2">ATCC 27760</strain>
    </source>
</reference>
<protein>
    <submittedName>
        <fullName evidence="1">Uncharacterized protein</fullName>
    </submittedName>
</protein>
<organism evidence="1 2">
    <name type="scientific">Ruminococcus callidus ATCC 27760</name>
    <dbReference type="NCBI Taxonomy" id="411473"/>
    <lineage>
        <taxon>Bacteria</taxon>
        <taxon>Bacillati</taxon>
        <taxon>Bacillota</taxon>
        <taxon>Clostridia</taxon>
        <taxon>Eubacteriales</taxon>
        <taxon>Oscillospiraceae</taxon>
        <taxon>Ruminococcus</taxon>
    </lineage>
</organism>
<name>U2M5X4_9FIRM</name>
<evidence type="ECO:0000313" key="1">
    <source>
        <dbReference type="EMBL" id="ERJ94733.1"/>
    </source>
</evidence>
<proteinExistence type="predicted"/>
<dbReference type="AlphaFoldDB" id="U2M5X4"/>
<dbReference type="PATRIC" id="fig|411473.3.peg.1561"/>
<keyword evidence="2" id="KW-1185">Reference proteome</keyword>
<gene>
    <name evidence="1" type="ORF">RUMCAL_01902</name>
</gene>
<comment type="caution">
    <text evidence="1">The sequence shown here is derived from an EMBL/GenBank/DDBJ whole genome shotgun (WGS) entry which is preliminary data.</text>
</comment>
<accession>U2M5X4</accession>
<dbReference type="Proteomes" id="UP000016662">
    <property type="component" value="Unassembled WGS sequence"/>
</dbReference>
<dbReference type="STRING" id="411473.RUMCAL_01902"/>
<sequence>MSISQIIGNADICRFKLYQIRNLEKNLGHLSELEEEKLRRFVELLSLSFGIPYETESLILITEIEVVSNLMSTVKKSTAYLKELGDTEMECEESDSDFFRQYALFALDED</sequence>
<evidence type="ECO:0000313" key="2">
    <source>
        <dbReference type="Proteomes" id="UP000016662"/>
    </source>
</evidence>
<dbReference type="HOGENOM" id="CLU_2169217_0_0_9"/>